<evidence type="ECO:0000313" key="1">
    <source>
        <dbReference type="EMBL" id="KAI6784654.1"/>
    </source>
</evidence>
<reference evidence="1" key="2">
    <citation type="submission" date="2022-07" db="EMBL/GenBank/DDBJ databases">
        <authorList>
            <person name="Goncalves M.F.M."/>
            <person name="Hilario S."/>
            <person name="Van De Peer Y."/>
            <person name="Esteves A.C."/>
            <person name="Alves A."/>
        </authorList>
    </citation>
    <scope>NUCLEOTIDE SEQUENCE</scope>
    <source>
        <strain evidence="1">MUM 19.33</strain>
    </source>
</reference>
<dbReference type="GeneID" id="75833177"/>
<protein>
    <submittedName>
        <fullName evidence="1">Uncharacterized protein</fullName>
    </submittedName>
</protein>
<organism evidence="1 2">
    <name type="scientific">Emericellopsis cladophorae</name>
    <dbReference type="NCBI Taxonomy" id="2686198"/>
    <lineage>
        <taxon>Eukaryota</taxon>
        <taxon>Fungi</taxon>
        <taxon>Dikarya</taxon>
        <taxon>Ascomycota</taxon>
        <taxon>Pezizomycotina</taxon>
        <taxon>Sordariomycetes</taxon>
        <taxon>Hypocreomycetidae</taxon>
        <taxon>Hypocreales</taxon>
        <taxon>Bionectriaceae</taxon>
        <taxon>Emericellopsis</taxon>
    </lineage>
</organism>
<dbReference type="RefSeq" id="XP_051365510.1">
    <property type="nucleotide sequence ID" value="XM_051503154.1"/>
</dbReference>
<dbReference type="AlphaFoldDB" id="A0A9Q0BHQ0"/>
<dbReference type="EMBL" id="JAGIXG020000004">
    <property type="protein sequence ID" value="KAI6784654.1"/>
    <property type="molecule type" value="Genomic_DNA"/>
</dbReference>
<evidence type="ECO:0000313" key="2">
    <source>
        <dbReference type="Proteomes" id="UP001055219"/>
    </source>
</evidence>
<name>A0A9Q0BHQ0_9HYPO</name>
<accession>A0A9Q0BHQ0</accession>
<sequence length="330" mass="36733">MVSIIGTPVPDISLVNYGKWRGLFDKLIATYLRDGAGVELARRADRALKPFVEGPESSIPSFTVIEAVIRQLTREEFSFPRPVSFGRYVLDRASLKRITTKSAGIAHARELYNIFPSGNGTGNHTQFLQLLKRIGIRDSDNGNTPTSTVAYRPPEHIAGNFPKGLKRQLNAEDEGHDSKRLVSPACKPIPSPPAHMPSPSVLSAKTTAQDGMLGPMVSHFAKVTEEHQQQKVKLCVRVTELEGIIKARDIEIRGLRAANELLRDDTATNIGSDDRVAFQIWRAKMFAHRDQFKEQIGEAIERFTDLKNRVDGSTPSFMENDLEDGEVREC</sequence>
<proteinExistence type="predicted"/>
<dbReference type="Proteomes" id="UP001055219">
    <property type="component" value="Unassembled WGS sequence"/>
</dbReference>
<gene>
    <name evidence="1" type="ORF">J7T54_006700</name>
</gene>
<reference evidence="1" key="1">
    <citation type="journal article" date="2021" name="J Fungi (Basel)">
        <title>Genomic and Metabolomic Analyses of the Marine Fungus Emericellopsis cladophorae: Insights into Saltwater Adaptability Mechanisms and Its Biosynthetic Potential.</title>
        <authorList>
            <person name="Goncalves M.F.M."/>
            <person name="Hilario S."/>
            <person name="Van de Peer Y."/>
            <person name="Esteves A.C."/>
            <person name="Alves A."/>
        </authorList>
    </citation>
    <scope>NUCLEOTIDE SEQUENCE</scope>
    <source>
        <strain evidence="1">MUM 19.33</strain>
    </source>
</reference>
<keyword evidence="2" id="KW-1185">Reference proteome</keyword>
<comment type="caution">
    <text evidence="1">The sequence shown here is derived from an EMBL/GenBank/DDBJ whole genome shotgun (WGS) entry which is preliminary data.</text>
</comment>